<dbReference type="Pfam" id="PF13889">
    <property type="entry name" value="Chromosome_seg"/>
    <property type="match status" value="1"/>
</dbReference>
<evidence type="ECO:0000313" key="3">
    <source>
        <dbReference type="EMBL" id="CDR99538.1"/>
    </source>
</evidence>
<feature type="compositionally biased region" description="Basic and acidic residues" evidence="1">
    <location>
        <begin position="346"/>
        <end position="369"/>
    </location>
</feature>
<evidence type="ECO:0000259" key="2">
    <source>
        <dbReference type="SMART" id="SM01177"/>
    </source>
</evidence>
<dbReference type="InterPro" id="IPR051506">
    <property type="entry name" value="ATOS_Transcription_Regulators"/>
</dbReference>
<feature type="compositionally biased region" description="Polar residues" evidence="1">
    <location>
        <begin position="591"/>
        <end position="605"/>
    </location>
</feature>
<reference evidence="5" key="1">
    <citation type="submission" date="2014-06" db="EMBL/GenBank/DDBJ databases">
        <authorList>
            <person name="Berkman P.J."/>
        </authorList>
    </citation>
    <scope>NUCLEOTIDE SEQUENCE [LARGE SCALE GENOMIC DNA]</scope>
</reference>
<evidence type="ECO:0000313" key="5">
    <source>
        <dbReference type="Proteomes" id="UP000242770"/>
    </source>
</evidence>
<feature type="region of interest" description="Disordered" evidence="1">
    <location>
        <begin position="649"/>
        <end position="732"/>
    </location>
</feature>
<dbReference type="EMBL" id="LK056692">
    <property type="protein sequence ID" value="CDU25909.1"/>
    <property type="molecule type" value="Genomic_DNA"/>
</dbReference>
<name>A0A0F7RW41_9BASI</name>
<dbReference type="InterPro" id="IPR033473">
    <property type="entry name" value="Atos-like_C"/>
</dbReference>
<dbReference type="OrthoDB" id="8625101at2759"/>
<feature type="domain" description="Atos-like conserved" evidence="2">
    <location>
        <begin position="149"/>
        <end position="228"/>
    </location>
</feature>
<sequence length="732" mass="78745">MSFYSAFPPSPLSRSALTAERDTDHELSSPTRSTLSKTYGQLAATSDSPSAASHRIYASTSPNGDYAVGPYQTVPSTASSARHVSGPARLMRSPFAPSWSLSSTTPFEHGSAVSPPLLPSSFTRSVNTRRRSSGFSVSAASPTPNFGSLVGSFQESLLCGRMSMPASKPLIFDAEIGVLGMGRCKPSLRCPPHVHVQFSAHFYDFHAMDASASASHAGSTAALGSPYVGTIDLDAHYHSMLLADKLAAEPGDLPSFPGYAVPPKGQIQLIVKYPDLNAVKLFLVPYDLNDMQPGTKTFLRQKTMARPSASSNEEELSGHRSQVPTREALRFAIHLQFCCPPVKAQHDDHQAGFDGSDSRRFRQRADAAQKSRAKPARSPKIFLHKTIRLVFGARALDSGEKLVDQVETPGQGDQRFSSYNGPDEEWYRLHHQAQATHCSAASFKVASHADASSSSLEIEWNAARTTRNGLGIAIQNAESHESRSRRNDPEQRDSVAPLNSDPNGERWQPSISFAKPSAIAQPTVNDTLLPSTTAWSLSSQGSSFDTPAGRWPRPAQPDQQDVHQLARLLANSRITEAFKPHQDESDPVEGSSAQAVNTAASNASKGRSALSPSVRLSRMRSASSASLSEARVQSVSALGRLEESAATAIYPNSTSTTDSSYPRKASSDRPNLIRKLSEQFARSHTPFPTASPKLKPASRQANDEPAPMAMDDPDGAEAGREASLQLSTGSIR</sequence>
<feature type="region of interest" description="Disordered" evidence="1">
    <location>
        <begin position="346"/>
        <end position="377"/>
    </location>
</feature>
<dbReference type="STRING" id="49012.A0A0F7RW41"/>
<feature type="region of interest" description="Disordered" evidence="1">
    <location>
        <begin position="302"/>
        <end position="323"/>
    </location>
</feature>
<dbReference type="PANTHER" id="PTHR13199">
    <property type="entry name" value="GH03947P"/>
    <property type="match status" value="1"/>
</dbReference>
<accession>A0A0F7RW41</accession>
<keyword evidence="5" id="KW-1185">Reference proteome</keyword>
<feature type="compositionally biased region" description="Polar residues" evidence="1">
    <location>
        <begin position="650"/>
        <end position="660"/>
    </location>
</feature>
<gene>
    <name evidence="3" type="primary">SSCI23350.1</name>
    <name evidence="4" type="ORF">SPSC_06080</name>
</gene>
<dbReference type="SMART" id="SM01177">
    <property type="entry name" value="DUF4210"/>
    <property type="match status" value="1"/>
</dbReference>
<protein>
    <recommendedName>
        <fullName evidence="2">Atos-like conserved domain-containing protein</fullName>
    </recommendedName>
</protein>
<organism evidence="3 5">
    <name type="scientific">Sporisorium scitamineum</name>
    <dbReference type="NCBI Taxonomy" id="49012"/>
    <lineage>
        <taxon>Eukaryota</taxon>
        <taxon>Fungi</taxon>
        <taxon>Dikarya</taxon>
        <taxon>Basidiomycota</taxon>
        <taxon>Ustilaginomycotina</taxon>
        <taxon>Ustilaginomycetes</taxon>
        <taxon>Ustilaginales</taxon>
        <taxon>Ustilaginaceae</taxon>
        <taxon>Sporisorium</taxon>
    </lineage>
</organism>
<dbReference type="EMBL" id="CCFA01001223">
    <property type="protein sequence ID" value="CDR99538.1"/>
    <property type="molecule type" value="Genomic_DNA"/>
</dbReference>
<feature type="compositionally biased region" description="Polar residues" evidence="1">
    <location>
        <begin position="28"/>
        <end position="51"/>
    </location>
</feature>
<reference evidence="4" key="2">
    <citation type="submission" date="2014-06" db="EMBL/GenBank/DDBJ databases">
        <authorList>
            <person name="Ju J."/>
            <person name="Zhang J."/>
        </authorList>
    </citation>
    <scope>NUCLEOTIDE SEQUENCE</scope>
    <source>
        <strain evidence="4">SscI8</strain>
    </source>
</reference>
<feature type="region of interest" description="Disordered" evidence="1">
    <location>
        <begin position="476"/>
        <end position="509"/>
    </location>
</feature>
<dbReference type="InterPro" id="IPR025261">
    <property type="entry name" value="Atos-like_cons_dom"/>
</dbReference>
<dbReference type="Pfam" id="PF13915">
    <property type="entry name" value="DUF4210"/>
    <property type="match status" value="1"/>
</dbReference>
<feature type="compositionally biased region" description="Basic and acidic residues" evidence="1">
    <location>
        <begin position="478"/>
        <end position="493"/>
    </location>
</feature>
<feature type="region of interest" description="Disordered" evidence="1">
    <location>
        <begin position="580"/>
        <end position="615"/>
    </location>
</feature>
<dbReference type="PANTHER" id="PTHR13199:SF11">
    <property type="entry name" value="PROTEIN ATOSSA"/>
    <property type="match status" value="1"/>
</dbReference>
<dbReference type="AlphaFoldDB" id="A0A0F7RW41"/>
<reference evidence="3" key="3">
    <citation type="submission" date="2014-06" db="EMBL/GenBank/DDBJ databases">
        <authorList>
            <person name="Berkman J.Paul."/>
        </authorList>
    </citation>
    <scope>NUCLEOTIDE SEQUENCE [LARGE SCALE GENOMIC DNA]</scope>
</reference>
<dbReference type="Proteomes" id="UP000242770">
    <property type="component" value="Unassembled WGS sequence"/>
</dbReference>
<evidence type="ECO:0000313" key="4">
    <source>
        <dbReference type="EMBL" id="CDU25909.1"/>
    </source>
</evidence>
<proteinExistence type="predicted"/>
<evidence type="ECO:0000256" key="1">
    <source>
        <dbReference type="SAM" id="MobiDB-lite"/>
    </source>
</evidence>
<feature type="region of interest" description="Disordered" evidence="1">
    <location>
        <begin position="535"/>
        <end position="561"/>
    </location>
</feature>
<feature type="compositionally biased region" description="Polar residues" evidence="1">
    <location>
        <begin position="535"/>
        <end position="545"/>
    </location>
</feature>
<feature type="region of interest" description="Disordered" evidence="1">
    <location>
        <begin position="1"/>
        <end position="57"/>
    </location>
</feature>